<dbReference type="InterPro" id="IPR032675">
    <property type="entry name" value="LRR_dom_sf"/>
</dbReference>
<proteinExistence type="predicted"/>
<dbReference type="Proteomes" id="UP001341840">
    <property type="component" value="Unassembled WGS sequence"/>
</dbReference>
<gene>
    <name evidence="2" type="ORF">PIB30_020568</name>
</gene>
<evidence type="ECO:0000259" key="1">
    <source>
        <dbReference type="Pfam" id="PF25019"/>
    </source>
</evidence>
<protein>
    <recommendedName>
        <fullName evidence="1">R13L1/DRL21-like LRR repeat region domain-containing protein</fullName>
    </recommendedName>
</protein>
<dbReference type="Pfam" id="PF25019">
    <property type="entry name" value="LRR_R13L1-DRL21"/>
    <property type="match status" value="1"/>
</dbReference>
<dbReference type="PANTHER" id="PTHR47186:SF3">
    <property type="entry name" value="OS09G0267800 PROTEIN"/>
    <property type="match status" value="1"/>
</dbReference>
<dbReference type="SUPFAM" id="SSF52058">
    <property type="entry name" value="L domain-like"/>
    <property type="match status" value="1"/>
</dbReference>
<reference evidence="2 3" key="1">
    <citation type="journal article" date="2023" name="Plants (Basel)">
        <title>Bridging the Gap: Combining Genomics and Transcriptomics Approaches to Understand Stylosanthes scabra, an Orphan Legume from the Brazilian Caatinga.</title>
        <authorList>
            <person name="Ferreira-Neto J.R.C."/>
            <person name="da Silva M.D."/>
            <person name="Binneck E."/>
            <person name="de Melo N.F."/>
            <person name="da Silva R.H."/>
            <person name="de Melo A.L.T.M."/>
            <person name="Pandolfi V."/>
            <person name="Bustamante F.O."/>
            <person name="Brasileiro-Vidal A.C."/>
            <person name="Benko-Iseppon A.M."/>
        </authorList>
    </citation>
    <scope>NUCLEOTIDE SEQUENCE [LARGE SCALE GENOMIC DNA]</scope>
    <source>
        <tissue evidence="2">Leaves</tissue>
    </source>
</reference>
<dbReference type="EMBL" id="JASCZI010000066">
    <property type="protein sequence ID" value="MED6108122.1"/>
    <property type="molecule type" value="Genomic_DNA"/>
</dbReference>
<dbReference type="PANTHER" id="PTHR47186">
    <property type="entry name" value="LEUCINE-RICH REPEAT-CONTAINING PROTEIN 57"/>
    <property type="match status" value="1"/>
</dbReference>
<sequence>MSNKKHINILELKWRSDGDNVYVETERDILEELRPHENLKELFIEGYRGEIFPDWLGLSSYSNITMLRIYLCKNCRELPSLGQLPSLQHLKIFGLHGLERIGEEFYQNVESCHEGTGTPFRSLETLEFRRMNGWREWHTPDKLDPFPKLKTLIMRHCPVLRGDLPARLPAL</sequence>
<organism evidence="2 3">
    <name type="scientific">Stylosanthes scabra</name>
    <dbReference type="NCBI Taxonomy" id="79078"/>
    <lineage>
        <taxon>Eukaryota</taxon>
        <taxon>Viridiplantae</taxon>
        <taxon>Streptophyta</taxon>
        <taxon>Embryophyta</taxon>
        <taxon>Tracheophyta</taxon>
        <taxon>Spermatophyta</taxon>
        <taxon>Magnoliopsida</taxon>
        <taxon>eudicotyledons</taxon>
        <taxon>Gunneridae</taxon>
        <taxon>Pentapetalae</taxon>
        <taxon>rosids</taxon>
        <taxon>fabids</taxon>
        <taxon>Fabales</taxon>
        <taxon>Fabaceae</taxon>
        <taxon>Papilionoideae</taxon>
        <taxon>50 kb inversion clade</taxon>
        <taxon>dalbergioids sensu lato</taxon>
        <taxon>Dalbergieae</taxon>
        <taxon>Pterocarpus clade</taxon>
        <taxon>Stylosanthes</taxon>
    </lineage>
</organism>
<evidence type="ECO:0000313" key="2">
    <source>
        <dbReference type="EMBL" id="MED6108122.1"/>
    </source>
</evidence>
<feature type="domain" description="R13L1/DRL21-like LRR repeat region" evidence="1">
    <location>
        <begin position="1"/>
        <end position="93"/>
    </location>
</feature>
<comment type="caution">
    <text evidence="2">The sequence shown here is derived from an EMBL/GenBank/DDBJ whole genome shotgun (WGS) entry which is preliminary data.</text>
</comment>
<accession>A0ABU6Q8E3</accession>
<dbReference type="Gene3D" id="3.80.10.10">
    <property type="entry name" value="Ribonuclease Inhibitor"/>
    <property type="match status" value="1"/>
</dbReference>
<evidence type="ECO:0000313" key="3">
    <source>
        <dbReference type="Proteomes" id="UP001341840"/>
    </source>
</evidence>
<keyword evidence="3" id="KW-1185">Reference proteome</keyword>
<name>A0ABU6Q8E3_9FABA</name>
<dbReference type="InterPro" id="IPR056789">
    <property type="entry name" value="LRR_R13L1-DRL21"/>
</dbReference>